<name>A0A4Q4MZU5_ALTAL</name>
<evidence type="ECO:0000256" key="1">
    <source>
        <dbReference type="SAM" id="MobiDB-lite"/>
    </source>
</evidence>
<proteinExistence type="predicted"/>
<evidence type="ECO:0000313" key="2">
    <source>
        <dbReference type="EMBL" id="RYN65010.1"/>
    </source>
</evidence>
<dbReference type="Proteomes" id="UP000291422">
    <property type="component" value="Unassembled WGS sequence"/>
</dbReference>
<feature type="region of interest" description="Disordered" evidence="1">
    <location>
        <begin position="42"/>
        <end position="62"/>
    </location>
</feature>
<gene>
    <name evidence="2" type="ORF">AA0117_g12265</name>
</gene>
<evidence type="ECO:0000313" key="3">
    <source>
        <dbReference type="Proteomes" id="UP000291422"/>
    </source>
</evidence>
<comment type="caution">
    <text evidence="2">The sequence shown here is derived from an EMBL/GenBank/DDBJ whole genome shotgun (WGS) entry which is preliminary data.</text>
</comment>
<protein>
    <submittedName>
        <fullName evidence="2">Uncharacterized protein</fullName>
    </submittedName>
</protein>
<accession>A0A4Q4MZU5</accession>
<dbReference type="EMBL" id="PDXD01000068">
    <property type="protein sequence ID" value="RYN65010.1"/>
    <property type="molecule type" value="Genomic_DNA"/>
</dbReference>
<organism evidence="2 3">
    <name type="scientific">Alternaria alternata</name>
    <name type="common">Alternaria rot fungus</name>
    <name type="synonym">Torula alternata</name>
    <dbReference type="NCBI Taxonomy" id="5599"/>
    <lineage>
        <taxon>Eukaryota</taxon>
        <taxon>Fungi</taxon>
        <taxon>Dikarya</taxon>
        <taxon>Ascomycota</taxon>
        <taxon>Pezizomycotina</taxon>
        <taxon>Dothideomycetes</taxon>
        <taxon>Pleosporomycetidae</taxon>
        <taxon>Pleosporales</taxon>
        <taxon>Pleosporineae</taxon>
        <taxon>Pleosporaceae</taxon>
        <taxon>Alternaria</taxon>
        <taxon>Alternaria sect. Alternaria</taxon>
        <taxon>Alternaria alternata complex</taxon>
    </lineage>
</organism>
<dbReference type="AlphaFoldDB" id="A0A4Q4MZU5"/>
<reference evidence="3" key="1">
    <citation type="journal article" date="2019" name="bioRxiv">
        <title>Genomics, evolutionary history and diagnostics of the Alternaria alternata species group including apple and Asian pear pathotypes.</title>
        <authorList>
            <person name="Armitage A.D."/>
            <person name="Cockerton H.M."/>
            <person name="Sreenivasaprasad S."/>
            <person name="Woodhall J.W."/>
            <person name="Lane C.R."/>
            <person name="Harrison R.J."/>
            <person name="Clarkson J.P."/>
        </authorList>
    </citation>
    <scope>NUCLEOTIDE SEQUENCE [LARGE SCALE GENOMIC DNA]</scope>
    <source>
        <strain evidence="3">FERA 1177</strain>
    </source>
</reference>
<sequence length="62" mass="7075">MQHPAFIVTIVRKENDTLHHDDEDDMETPVYGPRHDDPCAWRETSLSNDESSRLTAGEGFFG</sequence>